<name>A0ABT6S5C6_9ACTN</name>
<evidence type="ECO:0000313" key="8">
    <source>
        <dbReference type="EMBL" id="MDI3403289.1"/>
    </source>
</evidence>
<dbReference type="CDD" id="cd00207">
    <property type="entry name" value="fer2"/>
    <property type="match status" value="1"/>
</dbReference>
<keyword evidence="9" id="KW-1185">Reference proteome</keyword>
<evidence type="ECO:0000256" key="6">
    <source>
        <dbReference type="ARBA" id="ARBA00034078"/>
    </source>
</evidence>
<keyword evidence="2" id="KW-0001">2Fe-2S</keyword>
<accession>A0ABT6S5C6</accession>
<keyword evidence="4" id="KW-0408">Iron</keyword>
<sequence>MPKITFVEQDGTAHTLDAEPGTSLMQLAVRNGLPSIIGECGGNCICSTCHLHVDAEWSQTVGPAGEEEEMTLEFAEARVATSRLGCQITVTDELDGLVVHLPESQS</sequence>
<dbReference type="PANTHER" id="PTHR23426:SF65">
    <property type="entry name" value="FERREDOXIN-2, MITOCHONDRIAL"/>
    <property type="match status" value="1"/>
</dbReference>
<comment type="similarity">
    <text evidence="1">Belongs to the adrenodoxin/putidaredoxin family.</text>
</comment>
<dbReference type="SUPFAM" id="SSF54292">
    <property type="entry name" value="2Fe-2S ferredoxin-like"/>
    <property type="match status" value="1"/>
</dbReference>
<protein>
    <submittedName>
        <fullName evidence="8">2Fe-2S iron-sulfur cluster-binding protein</fullName>
    </submittedName>
</protein>
<evidence type="ECO:0000256" key="2">
    <source>
        <dbReference type="ARBA" id="ARBA00022714"/>
    </source>
</evidence>
<evidence type="ECO:0000313" key="9">
    <source>
        <dbReference type="Proteomes" id="UP001223978"/>
    </source>
</evidence>
<dbReference type="PROSITE" id="PS51085">
    <property type="entry name" value="2FE2S_FER_2"/>
    <property type="match status" value="1"/>
</dbReference>
<dbReference type="Proteomes" id="UP001223978">
    <property type="component" value="Unassembled WGS sequence"/>
</dbReference>
<dbReference type="InterPro" id="IPR012675">
    <property type="entry name" value="Beta-grasp_dom_sf"/>
</dbReference>
<dbReference type="InterPro" id="IPR001041">
    <property type="entry name" value="2Fe-2S_ferredoxin-type"/>
</dbReference>
<dbReference type="RefSeq" id="WP_282541236.1">
    <property type="nucleotide sequence ID" value="NZ_JASCIQ010000004.1"/>
</dbReference>
<dbReference type="Gene3D" id="3.10.20.30">
    <property type="match status" value="1"/>
</dbReference>
<dbReference type="EMBL" id="JASCIQ010000004">
    <property type="protein sequence ID" value="MDI3403289.1"/>
    <property type="molecule type" value="Genomic_DNA"/>
</dbReference>
<reference evidence="8 9" key="1">
    <citation type="submission" date="2023-05" db="EMBL/GenBank/DDBJ databases">
        <title>Draft genome sequence of Streptomyces sp. B-S-A6 isolated from a cave soil in Thailand.</title>
        <authorList>
            <person name="Chamroensaksri N."/>
            <person name="Muangham S."/>
        </authorList>
    </citation>
    <scope>NUCLEOTIDE SEQUENCE [LARGE SCALE GENOMIC DNA]</scope>
    <source>
        <strain evidence="8 9">B-S-A6</strain>
    </source>
</reference>
<evidence type="ECO:0000256" key="3">
    <source>
        <dbReference type="ARBA" id="ARBA00022723"/>
    </source>
</evidence>
<keyword evidence="3" id="KW-0479">Metal-binding</keyword>
<evidence type="ECO:0000256" key="5">
    <source>
        <dbReference type="ARBA" id="ARBA00023014"/>
    </source>
</evidence>
<dbReference type="Pfam" id="PF00111">
    <property type="entry name" value="Fer2"/>
    <property type="match status" value="1"/>
</dbReference>
<dbReference type="PRINTS" id="PR00355">
    <property type="entry name" value="ADRENODOXIN"/>
</dbReference>
<keyword evidence="5" id="KW-0411">Iron-sulfur</keyword>
<comment type="caution">
    <text evidence="8">The sequence shown here is derived from an EMBL/GenBank/DDBJ whole genome shotgun (WGS) entry which is preliminary data.</text>
</comment>
<evidence type="ECO:0000256" key="1">
    <source>
        <dbReference type="ARBA" id="ARBA00010914"/>
    </source>
</evidence>
<organism evidence="8 9">
    <name type="scientific">Streptomyces cavernicola</name>
    <dbReference type="NCBI Taxonomy" id="3043613"/>
    <lineage>
        <taxon>Bacteria</taxon>
        <taxon>Bacillati</taxon>
        <taxon>Actinomycetota</taxon>
        <taxon>Actinomycetes</taxon>
        <taxon>Kitasatosporales</taxon>
        <taxon>Streptomycetaceae</taxon>
        <taxon>Streptomyces</taxon>
    </lineage>
</organism>
<evidence type="ECO:0000256" key="4">
    <source>
        <dbReference type="ARBA" id="ARBA00023004"/>
    </source>
</evidence>
<gene>
    <name evidence="8" type="ORF">QIS96_05550</name>
</gene>
<dbReference type="PANTHER" id="PTHR23426">
    <property type="entry name" value="FERREDOXIN/ADRENODOXIN"/>
    <property type="match status" value="1"/>
</dbReference>
<dbReference type="InterPro" id="IPR001055">
    <property type="entry name" value="Adrenodoxin-like"/>
</dbReference>
<feature type="domain" description="2Fe-2S ferredoxin-type" evidence="7">
    <location>
        <begin position="2"/>
        <end position="105"/>
    </location>
</feature>
<dbReference type="InterPro" id="IPR036010">
    <property type="entry name" value="2Fe-2S_ferredoxin-like_sf"/>
</dbReference>
<proteinExistence type="inferred from homology"/>
<comment type="cofactor">
    <cofactor evidence="6">
        <name>[2Fe-2S] cluster</name>
        <dbReference type="ChEBI" id="CHEBI:190135"/>
    </cofactor>
</comment>
<evidence type="ECO:0000259" key="7">
    <source>
        <dbReference type="PROSITE" id="PS51085"/>
    </source>
</evidence>